<proteinExistence type="predicted"/>
<dbReference type="AlphaFoldDB" id="A0A1E5VVA5"/>
<name>A0A1E5VVA5_9POAL</name>
<evidence type="ECO:0000256" key="1">
    <source>
        <dbReference type="SAM" id="MobiDB-lite"/>
    </source>
</evidence>
<protein>
    <submittedName>
        <fullName evidence="2">Uncharacterized protein</fullName>
    </submittedName>
</protein>
<comment type="caution">
    <text evidence="2">The sequence shown here is derived from an EMBL/GenBank/DDBJ whole genome shotgun (WGS) entry which is preliminary data.</text>
</comment>
<gene>
    <name evidence="2" type="ORF">BAE44_0009977</name>
</gene>
<feature type="region of interest" description="Disordered" evidence="1">
    <location>
        <begin position="130"/>
        <end position="153"/>
    </location>
</feature>
<accession>A0A1E5VVA5</accession>
<evidence type="ECO:0000313" key="2">
    <source>
        <dbReference type="EMBL" id="OEL29004.1"/>
    </source>
</evidence>
<sequence>MTWSLPLGKDLRVNCRSGRTAGPDSTSPDLQWSAWHPDAARCCVVEQPFPEPTSSASVLDPMLEEAQLPWEAARAPLVRLGVPLDHGLSSFTFPGPTLESPVLGLQVGQLAVPTSPSAFAQALGKPLDSPVLPLPPPLRRPRRKTLPAAPPRRSNRLAKKAMRRLPSVTTAQNLLIRKMGLAADDELEPSDFDRYAQIYKDGLTEEQTRLIRELFSHLGPSSVQEADTEGGAEGEMLGLSEFLGNSAVDQHSGIELYERKDLDSTRMCKTFIACILQTKACECD</sequence>
<dbReference type="EMBL" id="LWDX02028679">
    <property type="protein sequence ID" value="OEL29004.1"/>
    <property type="molecule type" value="Genomic_DNA"/>
</dbReference>
<dbReference type="Proteomes" id="UP000095767">
    <property type="component" value="Unassembled WGS sequence"/>
</dbReference>
<reference evidence="2 3" key="1">
    <citation type="submission" date="2016-09" db="EMBL/GenBank/DDBJ databases">
        <title>The draft genome of Dichanthelium oligosanthes: A C3 panicoid grass species.</title>
        <authorList>
            <person name="Studer A.J."/>
            <person name="Schnable J.C."/>
            <person name="Brutnell T.P."/>
        </authorList>
    </citation>
    <scope>NUCLEOTIDE SEQUENCE [LARGE SCALE GENOMIC DNA]</scope>
    <source>
        <strain evidence="3">cv. Kellogg 1175</strain>
        <tissue evidence="2">Leaf</tissue>
    </source>
</reference>
<keyword evidence="3" id="KW-1185">Reference proteome</keyword>
<organism evidence="2 3">
    <name type="scientific">Dichanthelium oligosanthes</name>
    <dbReference type="NCBI Taxonomy" id="888268"/>
    <lineage>
        <taxon>Eukaryota</taxon>
        <taxon>Viridiplantae</taxon>
        <taxon>Streptophyta</taxon>
        <taxon>Embryophyta</taxon>
        <taxon>Tracheophyta</taxon>
        <taxon>Spermatophyta</taxon>
        <taxon>Magnoliopsida</taxon>
        <taxon>Liliopsida</taxon>
        <taxon>Poales</taxon>
        <taxon>Poaceae</taxon>
        <taxon>PACMAD clade</taxon>
        <taxon>Panicoideae</taxon>
        <taxon>Panicodae</taxon>
        <taxon>Paniceae</taxon>
        <taxon>Dichantheliinae</taxon>
        <taxon>Dichanthelium</taxon>
    </lineage>
</organism>
<evidence type="ECO:0000313" key="3">
    <source>
        <dbReference type="Proteomes" id="UP000095767"/>
    </source>
</evidence>